<protein>
    <submittedName>
        <fullName evidence="5">Uncharacterized protein</fullName>
    </submittedName>
</protein>
<feature type="transmembrane region" description="Helical" evidence="4">
    <location>
        <begin position="222"/>
        <end position="244"/>
    </location>
</feature>
<feature type="transmembrane region" description="Helical" evidence="4">
    <location>
        <begin position="588"/>
        <end position="606"/>
    </location>
</feature>
<name>A0AA36MQP1_9DINO</name>
<evidence type="ECO:0000313" key="6">
    <source>
        <dbReference type="Proteomes" id="UP001178507"/>
    </source>
</evidence>
<dbReference type="SMR" id="A0AA36MQP1"/>
<evidence type="ECO:0000256" key="3">
    <source>
        <dbReference type="ARBA" id="ARBA00022836"/>
    </source>
</evidence>
<dbReference type="GO" id="GO:0015979">
    <property type="term" value="P:photosynthesis"/>
    <property type="evidence" value="ECO:0007669"/>
    <property type="project" value="UniProtKB-KW"/>
</dbReference>
<keyword evidence="6" id="KW-1185">Reference proteome</keyword>
<dbReference type="SUPFAM" id="SSF64234">
    <property type="entry name" value="Photosystem I subunit PsaD"/>
    <property type="match status" value="3"/>
</dbReference>
<feature type="transmembrane region" description="Helical" evidence="4">
    <location>
        <begin position="272"/>
        <end position="290"/>
    </location>
</feature>
<keyword evidence="3" id="KW-0603">Photosystem I</keyword>
<comment type="similarity">
    <text evidence="1">Belongs to the PsaD family.</text>
</comment>
<organism evidence="5 6">
    <name type="scientific">Effrenium voratum</name>
    <dbReference type="NCBI Taxonomy" id="2562239"/>
    <lineage>
        <taxon>Eukaryota</taxon>
        <taxon>Sar</taxon>
        <taxon>Alveolata</taxon>
        <taxon>Dinophyceae</taxon>
        <taxon>Suessiales</taxon>
        <taxon>Symbiodiniaceae</taxon>
        <taxon>Effrenium</taxon>
    </lineage>
</organism>
<evidence type="ECO:0000256" key="1">
    <source>
        <dbReference type="ARBA" id="ARBA00009926"/>
    </source>
</evidence>
<dbReference type="InterPro" id="IPR036579">
    <property type="entry name" value="PsaD_sf"/>
</dbReference>
<comment type="caution">
    <text evidence="5">The sequence shown here is derived from an EMBL/GenBank/DDBJ whole genome shotgun (WGS) entry which is preliminary data.</text>
</comment>
<evidence type="ECO:0000256" key="4">
    <source>
        <dbReference type="SAM" id="Phobius"/>
    </source>
</evidence>
<keyword evidence="7" id="KW-0002">3D-structure</keyword>
<dbReference type="PANTHER" id="PTHR31982">
    <property type="entry name" value="PHOTOSYSTEM I REACTION CENTER SUBUNIT II-1, CHLOROPLASTIC-RELATED"/>
    <property type="match status" value="1"/>
</dbReference>
<evidence type="ECO:0007829" key="7">
    <source>
        <dbReference type="PDB" id="8JJR"/>
    </source>
</evidence>
<sequence length="832" mass="91748">MASRAVGVAAVAVFGLATVAFVAPSSGARRLRAPVAQPAAFGASAPSGTSGLWTACSLGGVVLAVGAAVTRRAESKEIVVESIPRPEDLLESPKFPMFEGSTGGYMSRSTRERHAITWTAKDQNKFEMPTGGFAIMNKGENLCYFRKKEQCISLGKQLRKMKIENYKIYRLKKDGTVIFMHPADGVFPEKVNKGRVQALKRVQDDRKAKESQLKRWLPDRPMASRVVGVAAVAVFGLATVAFVAPSSGARRLRAPVAQPAAFGTSAPSGTSGLWTACSLGGVVLAVGAAVTRRAESKEIVVESIPRPEDLLESPKFPMFEGSTGGYMSRSTRERHAITWTAKDQNKFEMPTGGFAIMNKGENLCYFRKKEQCISLGKQLRKMKIENYKIYRLKKDGTVIFMHPADGVFPEKVNKGRVQVNGRPFTIRGNPQQSELKWTKYHMKSYEADPLTTLFIKARVMAFQDIPNLFALPQPNMEEMVPVEEVGEYTKQEYTTRLMEALKRVQDDRKAKEALVIACCRGTAQVTAEALAGLPDRPMASRVVGVAAVAVFGLATVAFVAPSSGARRLRAPVAQPAAFGASAPSGTSGLWTACSLGGVVLAVGAAVTRRAESKEIVVESIPRPEDLLESPKFPMFEGSTGGYMSRSTRERHAITWTAKDQNKFEMPTGGFAIMNKGENLCYFRKKEQCISLGKQLRKMKIENYKIYRLKKDGTVIFMHPADGVFPEKVNKGRVQVNGRPFTIRGNPQQSELKWTKYHMKSYEADPLTTLFIKARVMAFQDIPNLFALPQPNMEEMVPVEEVGEYTKQEYTTRLMEALKRVQDDRKAKEAKSL</sequence>
<proteinExistence type="evidence at protein level"/>
<feature type="transmembrane region" description="Helical" evidence="4">
    <location>
        <begin position="542"/>
        <end position="560"/>
    </location>
</feature>
<dbReference type="EMBL" id="CAUJNA010000402">
    <property type="protein sequence ID" value="CAJ1376528.1"/>
    <property type="molecule type" value="Genomic_DNA"/>
</dbReference>
<keyword evidence="4" id="KW-0812">Transmembrane</keyword>
<reference evidence="7" key="2">
    <citation type="journal article" date="2024" name="Nat. Commun.">
        <title>Architecture of symbiotic dinoflagellate photosystem I-light-harvesting supercomplex in Symbiodinium.</title>
        <authorList>
            <person name="Zhao L.S."/>
            <person name="Wang N."/>
            <person name="Li K."/>
            <person name="Li C.Y."/>
            <person name="Guo J.P."/>
            <person name="He F.Y."/>
            <person name="Liu G.M."/>
            <person name="Chen X.L."/>
            <person name="Gao J."/>
            <person name="Liu L.N."/>
            <person name="Zhang Y.Z."/>
        </authorList>
    </citation>
    <scope>STRUCTURE BY ELECTRON MICROSCOPY (2.80 ANGSTROMS) OF 538-832</scope>
</reference>
<evidence type="ECO:0000256" key="2">
    <source>
        <dbReference type="ARBA" id="ARBA00022531"/>
    </source>
</evidence>
<keyword evidence="4" id="KW-0472">Membrane</keyword>
<dbReference type="AlphaFoldDB" id="A0AA36MQP1"/>
<accession>A0AA36MQP1</accession>
<keyword evidence="2" id="KW-0602">Photosynthesis</keyword>
<evidence type="ECO:0000313" key="5">
    <source>
        <dbReference type="EMBL" id="CAJ1376528.1"/>
    </source>
</evidence>
<gene>
    <name evidence="5" type="ORF">EVOR1521_LOCUS5571</name>
</gene>
<keyword evidence="4" id="KW-1133">Transmembrane helix</keyword>
<dbReference type="InterPro" id="IPR003685">
    <property type="entry name" value="PsaD"/>
</dbReference>
<dbReference type="GO" id="GO:0009538">
    <property type="term" value="C:photosystem I reaction center"/>
    <property type="evidence" value="ECO:0007669"/>
    <property type="project" value="InterPro"/>
</dbReference>
<dbReference type="PDB" id="8JJR">
    <property type="method" value="EM"/>
    <property type="resolution" value="2.80 A"/>
    <property type="chains" value="d=538-832"/>
</dbReference>
<feature type="transmembrane region" description="Helical" evidence="4">
    <location>
        <begin position="51"/>
        <end position="69"/>
    </location>
</feature>
<dbReference type="EMBL" id="CAUJNA010000402">
    <property type="protein sequence ID" value="CAJ1376529.1"/>
    <property type="molecule type" value="Genomic_DNA"/>
</dbReference>
<dbReference type="Gene3D" id="3.30.1470.10">
    <property type="entry name" value="Photosystem I PsaD, reaction center subunit II"/>
    <property type="match status" value="3"/>
</dbReference>
<dbReference type="Proteomes" id="UP001178507">
    <property type="component" value="Unassembled WGS sequence"/>
</dbReference>
<reference evidence="5" key="1">
    <citation type="submission" date="2023-08" db="EMBL/GenBank/DDBJ databases">
        <authorList>
            <person name="Chen Y."/>
            <person name="Shah S."/>
            <person name="Dougan E. K."/>
            <person name="Thang M."/>
            <person name="Chan C."/>
        </authorList>
    </citation>
    <scope>NUCLEOTIDE SEQUENCE</scope>
</reference>
<dbReference type="PANTHER" id="PTHR31982:SF5">
    <property type="entry name" value="PHOTOSYSTEM I REACTION CENTER SUBUNIT II, CHLOROPLASTIC"/>
    <property type="match status" value="1"/>
</dbReference>
<dbReference type="Pfam" id="PF02531">
    <property type="entry name" value="PsaD"/>
    <property type="match status" value="3"/>
</dbReference>